<dbReference type="InterPro" id="IPR013783">
    <property type="entry name" value="Ig-like_fold"/>
</dbReference>
<dbReference type="EMBL" id="KF120018">
    <property type="protein sequence ID" value="AIA87286.1"/>
    <property type="molecule type" value="Genomic_DNA"/>
</dbReference>
<dbReference type="Gene3D" id="2.60.40.10">
    <property type="entry name" value="Immunoglobulins"/>
    <property type="match status" value="2"/>
</dbReference>
<name>A0A060C3G0_9ACTN</name>
<accession>A0A060C3G0</accession>
<dbReference type="SUPFAM" id="SSF49299">
    <property type="entry name" value="PKD domain"/>
    <property type="match status" value="1"/>
</dbReference>
<dbReference type="AlphaFoldDB" id="A0A060C3G0"/>
<sequence length="144" mass="15186">MVYLMQDRTPPELLAVDSYQVEYGTSVNLFDLVTAVADRHDYQVDISDGGGGQVAEDGTSVTFSDLGSHNVVITATDSAGNSSQVTVAVAVIDDTPPTLTVTDQTVELGSDINYYNDVSASDNFDGDLTDAVRVDSGSVDLNTI</sequence>
<feature type="non-terminal residue" evidence="1">
    <location>
        <position position="144"/>
    </location>
</feature>
<organism evidence="1">
    <name type="scientific">uncultured Slackia sp</name>
    <dbReference type="NCBI Taxonomy" id="665903"/>
    <lineage>
        <taxon>Bacteria</taxon>
        <taxon>Bacillati</taxon>
        <taxon>Actinomycetota</taxon>
        <taxon>Coriobacteriia</taxon>
        <taxon>Eggerthellales</taxon>
        <taxon>Eggerthellaceae</taxon>
        <taxon>Slackia</taxon>
        <taxon>environmental samples</taxon>
    </lineage>
</organism>
<dbReference type="InterPro" id="IPR035986">
    <property type="entry name" value="PKD_dom_sf"/>
</dbReference>
<dbReference type="GO" id="GO:0005975">
    <property type="term" value="P:carbohydrate metabolic process"/>
    <property type="evidence" value="ECO:0007669"/>
    <property type="project" value="UniProtKB-ARBA"/>
</dbReference>
<evidence type="ECO:0000313" key="1">
    <source>
        <dbReference type="EMBL" id="AIA87286.1"/>
    </source>
</evidence>
<protein>
    <submittedName>
        <fullName evidence="1">CAZy families CE4 protein</fullName>
    </submittedName>
</protein>
<proteinExistence type="predicted"/>
<reference evidence="1" key="1">
    <citation type="journal article" date="2013" name="Environ. Microbiol.">
        <title>Seasonally variable intestinal metagenomes of the red palm weevil (Rhynchophorus ferrugineus).</title>
        <authorList>
            <person name="Jia S."/>
            <person name="Zhang X."/>
            <person name="Zhang G."/>
            <person name="Yin A."/>
            <person name="Zhang S."/>
            <person name="Li F."/>
            <person name="Wang L."/>
            <person name="Zhao D."/>
            <person name="Yun Q."/>
            <person name="Tala"/>
            <person name="Wang J."/>
            <person name="Sun G."/>
            <person name="Baabdullah M."/>
            <person name="Yu X."/>
            <person name="Hu S."/>
            <person name="Al-Mssallem I.S."/>
            <person name="Yu J."/>
        </authorList>
    </citation>
    <scope>NUCLEOTIDE SEQUENCE</scope>
</reference>